<dbReference type="InterPro" id="IPR037523">
    <property type="entry name" value="VOC_core"/>
</dbReference>
<dbReference type="Pfam" id="PF00903">
    <property type="entry name" value="Glyoxalase"/>
    <property type="match status" value="1"/>
</dbReference>
<evidence type="ECO:0000313" key="6">
    <source>
        <dbReference type="Proteomes" id="UP000027075"/>
    </source>
</evidence>
<reference evidence="2" key="1">
    <citation type="journal article" date="2012" name="Appl. Environ. Microbiol.">
        <title>Identification of the haloarchaeal phasin (PhaP) that functions in polyhydroxyalkanoate accumulation and granule formation in Haloferax mediterranei.</title>
        <authorList>
            <person name="Cai S."/>
            <person name="Cai L."/>
            <person name="Liu H."/>
            <person name="Liu X."/>
            <person name="Han J."/>
            <person name="Zhou J."/>
            <person name="Xiang H."/>
        </authorList>
    </citation>
    <scope>NUCLEOTIDE SEQUENCE</scope>
    <source>
        <strain evidence="2">CGMCC 1.2087</strain>
    </source>
</reference>
<keyword evidence="2" id="KW-0614">Plasmid</keyword>
<reference evidence="4 7" key="5">
    <citation type="submission" date="2019-04" db="EMBL/GenBank/DDBJ databases">
        <title>Methylomes of two halophilic Archaea, Haloarcula marismortui and Haloferax mediterranei.</title>
        <authorList>
            <person name="DasSarma S."/>
            <person name="DasSarma P."/>
            <person name="DasSarma S."/>
            <person name="Fomenkov A."/>
            <person name="Vincze T."/>
            <person name="Anton B.P."/>
            <person name="Roberts R.J."/>
        </authorList>
    </citation>
    <scope>NUCLEOTIDE SEQUENCE [LARGE SCALE GENOMIC DNA]</scope>
    <source>
        <strain evidence="4">ATCC 33500</strain>
        <strain evidence="7">ATCC 33500 / DSM 1411 / JCM 8866 / NBRC 14739 / NCIMB 2177 / R-4</strain>
        <plasmid evidence="4 7">pHME505</plasmid>
    </source>
</reference>
<gene>
    <name evidence="2" type="primary">glo2</name>
    <name evidence="2" type="ordered locus">HFX_6489</name>
    <name evidence="3" type="ORF">BM92_15605</name>
    <name evidence="4" type="ORF">E6P09_15550</name>
</gene>
<dbReference type="PANTHER" id="PTHR36110:SF4">
    <property type="entry name" value="RING-CLEAVING DIOXYGENASE MHQA-RELATED"/>
    <property type="match status" value="1"/>
</dbReference>
<reference evidence="2" key="4">
    <citation type="submission" date="2014-05" db="EMBL/GenBank/DDBJ databases">
        <authorList>
            <person name="Wang L."/>
            <person name="Yang H."/>
            <person name="Xiang H."/>
        </authorList>
    </citation>
    <scope>NUCLEOTIDE SEQUENCE</scope>
    <source>
        <strain evidence="2">CGMCC 1.2087</strain>
        <plasmid evidence="2">pHM500</plasmid>
    </source>
</reference>
<evidence type="ECO:0000313" key="4">
    <source>
        <dbReference type="EMBL" id="QCQ76757.1"/>
    </source>
</evidence>
<keyword evidence="2" id="KW-0560">Oxidoreductase</keyword>
<dbReference type="KEGG" id="hme:HFX_6489"/>
<evidence type="ECO:0000313" key="3">
    <source>
        <dbReference type="EMBL" id="AHZ24350.1"/>
    </source>
</evidence>
<dbReference type="GeneID" id="40157861"/>
<evidence type="ECO:0000259" key="1">
    <source>
        <dbReference type="PROSITE" id="PS51819"/>
    </source>
</evidence>
<evidence type="ECO:0000313" key="2">
    <source>
        <dbReference type="EMBL" id="AFK21605.1"/>
    </source>
</evidence>
<organism evidence="2 5">
    <name type="scientific">Haloferax mediterranei (strain ATCC 33500 / DSM 1411 / JCM 8866 / NBRC 14739 / NCIMB 2177 / R-4)</name>
    <name type="common">Halobacterium mediterranei</name>
    <dbReference type="NCBI Taxonomy" id="523841"/>
    <lineage>
        <taxon>Archaea</taxon>
        <taxon>Methanobacteriati</taxon>
        <taxon>Methanobacteriota</taxon>
        <taxon>Stenosarchaea group</taxon>
        <taxon>Halobacteria</taxon>
        <taxon>Halobacteriales</taxon>
        <taxon>Haloferacaceae</taxon>
        <taxon>Haloferax</taxon>
    </lineage>
</organism>
<keyword evidence="2" id="KW-0223">Dioxygenase</keyword>
<geneLocation type="plasmid" evidence="3 6">
    <name>HMPLAS1</name>
</geneLocation>
<dbReference type="Gene3D" id="3.10.180.10">
    <property type="entry name" value="2,3-Dihydroxybiphenyl 1,2-Dioxygenase, domain 1"/>
    <property type="match status" value="1"/>
</dbReference>
<dbReference type="GO" id="GO:0016829">
    <property type="term" value="F:lyase activity"/>
    <property type="evidence" value="ECO:0007669"/>
    <property type="project" value="UniProtKB-KW"/>
</dbReference>
<keyword evidence="2" id="KW-0456">Lyase</keyword>
<dbReference type="GO" id="GO:0051213">
    <property type="term" value="F:dioxygenase activity"/>
    <property type="evidence" value="ECO:0007669"/>
    <property type="project" value="UniProtKB-KW"/>
</dbReference>
<dbReference type="SUPFAM" id="SSF54593">
    <property type="entry name" value="Glyoxalase/Bleomycin resistance protein/Dihydroxybiphenyl dioxygenase"/>
    <property type="match status" value="1"/>
</dbReference>
<evidence type="ECO:0000313" key="5">
    <source>
        <dbReference type="Proteomes" id="UP000006469"/>
    </source>
</evidence>
<dbReference type="AlphaFoldDB" id="I3RBJ5"/>
<dbReference type="EMBL" id="CP039140">
    <property type="protein sequence ID" value="QCQ76757.1"/>
    <property type="molecule type" value="Genomic_DNA"/>
</dbReference>
<reference evidence="3 6" key="3">
    <citation type="submission" date="2014-04" db="EMBL/GenBank/DDBJ databases">
        <title>Transcriptional profiles of Haloferax mediterranei on the basis of nitrogen availability.</title>
        <authorList>
            <person name="Bautista V."/>
        </authorList>
    </citation>
    <scope>NUCLEOTIDE SEQUENCE [LARGE SCALE GENOMIC DNA]</scope>
    <source>
        <strain evidence="3">ATCC 33500</strain>
        <strain evidence="6">ATCC 33500 / DSM 1411 / JCM 8866 / NBRC 14739 / NCIMB 2177 / R-4</strain>
        <plasmid evidence="3">HMPLAS1</plasmid>
        <plasmid evidence="6">Plasmid HMPLAS1</plasmid>
    </source>
</reference>
<dbReference type="OrthoDB" id="210990at2157"/>
<protein>
    <submittedName>
        <fullName evidence="2 3">Lactoylglutathione lyase</fullName>
    </submittedName>
    <submittedName>
        <fullName evidence="4">VOC family protein</fullName>
    </submittedName>
</protein>
<dbReference type="RefSeq" id="WP_014732863.1">
    <property type="nucleotide sequence ID" value="NC_017944.1"/>
</dbReference>
<dbReference type="Proteomes" id="UP000006469">
    <property type="component" value="Plasmid pHM500"/>
</dbReference>
<dbReference type="PANTHER" id="PTHR36110">
    <property type="entry name" value="RING-CLEAVING DIOXYGENASE MHQE-RELATED"/>
    <property type="match status" value="1"/>
</dbReference>
<proteinExistence type="predicted"/>
<dbReference type="InterPro" id="IPR052537">
    <property type="entry name" value="Extradiol_RC_dioxygenase"/>
</dbReference>
<geneLocation type="plasmid" evidence="2 5">
    <name>pHM500</name>
</geneLocation>
<geneLocation type="plasmid" evidence="4 7">
    <name>pHME505</name>
</geneLocation>
<dbReference type="EMBL" id="CP007554">
    <property type="protein sequence ID" value="AHZ24350.1"/>
    <property type="molecule type" value="Genomic_DNA"/>
</dbReference>
<reference evidence="2 5" key="2">
    <citation type="journal article" date="2012" name="J. Bacteriol.">
        <title>Complete genome sequence of the metabolically versatile halophilic archaeon Haloferax mediterranei, a poly(3-hydroxybutyrate-co-3-hydroxyvalerate) producer.</title>
        <authorList>
            <person name="Han J."/>
            <person name="Zhang F."/>
            <person name="Hou J."/>
            <person name="Liu X."/>
            <person name="Li M."/>
            <person name="Liu H."/>
            <person name="Cai L."/>
            <person name="Zhang B."/>
            <person name="Chen Y."/>
            <person name="Zhou J."/>
            <person name="Hu S."/>
            <person name="Xiang H."/>
        </authorList>
    </citation>
    <scope>NUCLEOTIDE SEQUENCE [LARGE SCALE GENOMIC DNA]</scope>
    <source>
        <strain evidence="5">ATCC 33500 / DSM 1411 / JCM 8866 / NBRC 14739 / NCIMB 2177 / R-4</strain>
        <strain evidence="2">CGMCC 1.2087</strain>
        <plasmid evidence="5">pHM500</plasmid>
    </source>
</reference>
<dbReference type="InterPro" id="IPR029068">
    <property type="entry name" value="Glyas_Bleomycin-R_OHBP_Dase"/>
</dbReference>
<name>I3RBJ5_HALMT</name>
<evidence type="ECO:0000313" key="7">
    <source>
        <dbReference type="Proteomes" id="UP000299011"/>
    </source>
</evidence>
<feature type="domain" description="VOC" evidence="1">
    <location>
        <begin position="26"/>
        <end position="151"/>
    </location>
</feature>
<dbReference type="HOGENOM" id="CLU_1352088_0_0_2"/>
<dbReference type="PROSITE" id="PS51819">
    <property type="entry name" value="VOC"/>
    <property type="match status" value="1"/>
</dbReference>
<dbReference type="EMBL" id="CP001871">
    <property type="protein sequence ID" value="AFK21605.1"/>
    <property type="molecule type" value="Genomic_DNA"/>
</dbReference>
<dbReference type="InterPro" id="IPR004360">
    <property type="entry name" value="Glyas_Fos-R_dOase_dom"/>
</dbReference>
<accession>I3RBJ5</accession>
<sequence>MTDNQSTSTDPPVTADLPESAFHVTGTDHISIIGSNIEDTITFYRDVLGMPLVLKQPNLDAPNITHLFFDTGDGRMLTFFVKEGRESNTGRLRTPIGGVHHIAFRYEPERLEEIRAGLEEHGHHYNEFDRGIFHSLYTTDHNGLVIELATDKFEIPDDRRGEVLALAQQKRLQAGASFAKAEHLEAALEELALPVERKSLPDVQSGAGGLD</sequence>
<dbReference type="Proteomes" id="UP000299011">
    <property type="component" value="Plasmid pHME505"/>
</dbReference>
<dbReference type="Proteomes" id="UP000027075">
    <property type="component" value="Plasmid HMPLAS1"/>
</dbReference>